<feature type="domain" description="RagB/SusD" evidence="6">
    <location>
        <begin position="309"/>
        <end position="407"/>
    </location>
</feature>
<comment type="similarity">
    <text evidence="2">Belongs to the SusD family.</text>
</comment>
<dbReference type="InterPro" id="IPR033985">
    <property type="entry name" value="SusD-like_N"/>
</dbReference>
<evidence type="ECO:0000313" key="9">
    <source>
        <dbReference type="Proteomes" id="UP000751614"/>
    </source>
</evidence>
<evidence type="ECO:0000256" key="2">
    <source>
        <dbReference type="ARBA" id="ARBA00006275"/>
    </source>
</evidence>
<dbReference type="Proteomes" id="UP000751614">
    <property type="component" value="Unassembled WGS sequence"/>
</dbReference>
<reference evidence="8 9" key="1">
    <citation type="submission" date="2019-05" db="EMBL/GenBank/DDBJ databases">
        <title>Flagellimonas sp. AsT0115, sp. nov., isolated from a marine red algae, Asparagopsis taxiformis.</title>
        <authorList>
            <person name="Kim J."/>
            <person name="Jeong S.E."/>
            <person name="Jeon C.O."/>
        </authorList>
    </citation>
    <scope>NUCLEOTIDE SEQUENCE [LARGE SCALE GENOMIC DNA]</scope>
    <source>
        <strain evidence="8 9">AsT0115</strain>
    </source>
</reference>
<keyword evidence="9" id="KW-1185">Reference proteome</keyword>
<dbReference type="InterPro" id="IPR011990">
    <property type="entry name" value="TPR-like_helical_dom_sf"/>
</dbReference>
<keyword evidence="4" id="KW-0472">Membrane</keyword>
<comment type="caution">
    <text evidence="8">The sequence shown here is derived from an EMBL/GenBank/DDBJ whole genome shotgun (WGS) entry which is preliminary data.</text>
</comment>
<dbReference type="Pfam" id="PF07980">
    <property type="entry name" value="SusD_RagB"/>
    <property type="match status" value="1"/>
</dbReference>
<proteinExistence type="inferred from homology"/>
<dbReference type="Pfam" id="PF14322">
    <property type="entry name" value="SusD-like_3"/>
    <property type="match status" value="1"/>
</dbReference>
<dbReference type="Gene3D" id="1.25.40.390">
    <property type="match status" value="1"/>
</dbReference>
<evidence type="ECO:0000259" key="7">
    <source>
        <dbReference type="Pfam" id="PF14322"/>
    </source>
</evidence>
<accession>A0ABY2WHH9</accession>
<protein>
    <submittedName>
        <fullName evidence="8">RagB/SusD family nutrient uptake outer membrane protein</fullName>
    </submittedName>
</protein>
<keyword evidence="3" id="KW-0732">Signal</keyword>
<evidence type="ECO:0000256" key="4">
    <source>
        <dbReference type="ARBA" id="ARBA00023136"/>
    </source>
</evidence>
<dbReference type="CDD" id="cd08977">
    <property type="entry name" value="SusD"/>
    <property type="match status" value="1"/>
</dbReference>
<dbReference type="InterPro" id="IPR012944">
    <property type="entry name" value="SusD_RagB_dom"/>
</dbReference>
<gene>
    <name evidence="8" type="ORF">FGG15_18290</name>
</gene>
<dbReference type="SUPFAM" id="SSF48452">
    <property type="entry name" value="TPR-like"/>
    <property type="match status" value="1"/>
</dbReference>
<organism evidence="8 9">
    <name type="scientific">Flagellimonas algicola</name>
    <dbReference type="NCBI Taxonomy" id="2583815"/>
    <lineage>
        <taxon>Bacteria</taxon>
        <taxon>Pseudomonadati</taxon>
        <taxon>Bacteroidota</taxon>
        <taxon>Flavobacteriia</taxon>
        <taxon>Flavobacteriales</taxon>
        <taxon>Flavobacteriaceae</taxon>
        <taxon>Flagellimonas</taxon>
    </lineage>
</organism>
<evidence type="ECO:0000256" key="1">
    <source>
        <dbReference type="ARBA" id="ARBA00004442"/>
    </source>
</evidence>
<evidence type="ECO:0000256" key="3">
    <source>
        <dbReference type="ARBA" id="ARBA00022729"/>
    </source>
</evidence>
<evidence type="ECO:0000313" key="8">
    <source>
        <dbReference type="EMBL" id="TMU50806.1"/>
    </source>
</evidence>
<evidence type="ECO:0000256" key="5">
    <source>
        <dbReference type="ARBA" id="ARBA00023237"/>
    </source>
</evidence>
<dbReference type="EMBL" id="VCNI01000004">
    <property type="protein sequence ID" value="TMU50806.1"/>
    <property type="molecule type" value="Genomic_DNA"/>
</dbReference>
<evidence type="ECO:0000259" key="6">
    <source>
        <dbReference type="Pfam" id="PF07980"/>
    </source>
</evidence>
<keyword evidence="5" id="KW-0998">Cell outer membrane</keyword>
<sequence>MVFLGCSDFVEVDPPKNTLISETVFKDPVTVESAFAHIYHSMREKGLVSGNAGLTTLMGIYSDELDYYGFDADFLQFYHHNIVADNTSITGWWSHAYNLIYSANNIIEGVAGSDVLRLEDRNKFHGQALFVRAYVHSLLVSLYGDIPYVTTTDYLVNNSVSRVPEAKVYENIIADLEESVDLLEGIEDISDERVLPDQWTVKALLARMYLYTEQWEAAEVISTQLLGAFALEPDLNEVFLKGSSETIWQLKPGENLRNTQEANQLIIQFIPGQTYALTDSLMESFEIGDQRSVHWTASISDTDNTVTLQFAHKYKALFNETESLEYSILFRLGEQHLIRAEARVYLGNLAEAQQDLNVIRNRAGLANTTANTVNDLLESILHERRVELFAEQGHRWFDLKRTGSATAVLGPVKSNWKATDILFPIPEIELESNPNLLPQNQGY</sequence>
<comment type="subcellular location">
    <subcellularLocation>
        <location evidence="1">Cell outer membrane</location>
    </subcellularLocation>
</comment>
<name>A0ABY2WHH9_9FLAO</name>
<feature type="domain" description="SusD-like N-terminal" evidence="7">
    <location>
        <begin position="9"/>
        <end position="210"/>
    </location>
</feature>